<dbReference type="CDD" id="cd06225">
    <property type="entry name" value="HAMP"/>
    <property type="match status" value="1"/>
</dbReference>
<sequence>MKKFLQSLQFRLIVIVLTIFIVSNIILVSVSLNISTSTNEATVSELLNAVTDSAAGKIKGETEKQFRMITALAEMDVLKDESVPLIEKCQQLTRIAKIDPSEYENIGFYDLEGHSYTAAGQPIQLQRAYIDAAARGERYAADPAINPVTNILFQIYAVPVFDDSHKPVGCLTVNVLGEVLSKKIEQVTFGTSDSHIQVINRTSGHTIASNVFEQVLQFQDVNEDADEGIKPVLKDLMNANTGIGEFVNPANGMKMLAAYRPVPGTNWSVLGVCGRDDFYSGIDRMSTLIGTIAIVMMIIAFVCVGATMSISLKPLKRVKNAVDDVASGDADLTKRIENKGNDEISDVVKGFNNFMVKLQEIIAQIKLSKEKLGTAGVDLQASTEDTSSSITEIIANIESVHNQITNQSHSVHETAGAVNEIASNIESLEHMIEKQSSGVSEASAAVEQMIGNIRSVNSSMERMSDSFNELTTNAQNGLQVQLEVSEKIEQIKVLSETLQEANIAIAAIAEQTNLLAMNAAIEAAHAGEAGKGFAVVADEIRKLSETSTQQSKTIGEQLTNIQNSIMSVVGASEQSSEAFNSVSNKIKETDELVRQIKAAMQEQNEGSQQISDVLHVMNDSSLEVHTAGQEMAEGNKAILEEVRNLQDATGVMEDSMKEMSVGAKKINETGEALRGIAQQLETTIAEIGSEIDQFKV</sequence>
<keyword evidence="7 9" id="KW-0807">Transducer</keyword>
<evidence type="ECO:0000256" key="7">
    <source>
        <dbReference type="ARBA" id="ARBA00023224"/>
    </source>
</evidence>
<keyword evidence="2" id="KW-1003">Cell membrane</keyword>
<accession>A0A840SH60</accession>
<name>A0A840SH60_9SPIR</name>
<evidence type="ECO:0000256" key="6">
    <source>
        <dbReference type="ARBA" id="ARBA00023136"/>
    </source>
</evidence>
<dbReference type="Pfam" id="PF00015">
    <property type="entry name" value="MCPsignal"/>
    <property type="match status" value="1"/>
</dbReference>
<dbReference type="PROSITE" id="PS50885">
    <property type="entry name" value="HAMP"/>
    <property type="match status" value="1"/>
</dbReference>
<dbReference type="Gene3D" id="6.10.340.10">
    <property type="match status" value="1"/>
</dbReference>
<dbReference type="Gene3D" id="1.10.287.950">
    <property type="entry name" value="Methyl-accepting chemotaxis protein"/>
    <property type="match status" value="1"/>
</dbReference>
<feature type="transmembrane region" description="Helical" evidence="10">
    <location>
        <begin position="12"/>
        <end position="32"/>
    </location>
</feature>
<dbReference type="PANTHER" id="PTHR32089:SF112">
    <property type="entry name" value="LYSOZYME-LIKE PROTEIN-RELATED"/>
    <property type="match status" value="1"/>
</dbReference>
<keyword evidence="6 10" id="KW-0472">Membrane</keyword>
<organism evidence="13 14">
    <name type="scientific">Treponema rectale</name>
    <dbReference type="NCBI Taxonomy" id="744512"/>
    <lineage>
        <taxon>Bacteria</taxon>
        <taxon>Pseudomonadati</taxon>
        <taxon>Spirochaetota</taxon>
        <taxon>Spirochaetia</taxon>
        <taxon>Spirochaetales</taxon>
        <taxon>Treponemataceae</taxon>
        <taxon>Treponema</taxon>
    </lineage>
</organism>
<dbReference type="Pfam" id="PF02743">
    <property type="entry name" value="dCache_1"/>
    <property type="match status" value="1"/>
</dbReference>
<keyword evidence="5 10" id="KW-1133">Transmembrane helix</keyword>
<dbReference type="GO" id="GO:0004888">
    <property type="term" value="F:transmembrane signaling receptor activity"/>
    <property type="evidence" value="ECO:0007669"/>
    <property type="project" value="InterPro"/>
</dbReference>
<keyword evidence="3" id="KW-0145">Chemotaxis</keyword>
<dbReference type="InterPro" id="IPR004089">
    <property type="entry name" value="MCPsignal_dom"/>
</dbReference>
<dbReference type="PANTHER" id="PTHR32089">
    <property type="entry name" value="METHYL-ACCEPTING CHEMOTAXIS PROTEIN MCPB"/>
    <property type="match status" value="1"/>
</dbReference>
<dbReference type="InterPro" id="IPR033479">
    <property type="entry name" value="dCache_1"/>
</dbReference>
<gene>
    <name evidence="13" type="ORF">HNP77_001130</name>
</gene>
<dbReference type="GO" id="GO:0006935">
    <property type="term" value="P:chemotaxis"/>
    <property type="evidence" value="ECO:0007669"/>
    <property type="project" value="UniProtKB-KW"/>
</dbReference>
<evidence type="ECO:0000256" key="2">
    <source>
        <dbReference type="ARBA" id="ARBA00022475"/>
    </source>
</evidence>
<evidence type="ECO:0000256" key="9">
    <source>
        <dbReference type="PROSITE-ProRule" id="PRU00284"/>
    </source>
</evidence>
<dbReference type="RefSeq" id="WP_343042528.1">
    <property type="nucleotide sequence ID" value="NZ_JACHFR010000002.1"/>
</dbReference>
<evidence type="ECO:0000313" key="14">
    <source>
        <dbReference type="Proteomes" id="UP000578697"/>
    </source>
</evidence>
<evidence type="ECO:0000256" key="3">
    <source>
        <dbReference type="ARBA" id="ARBA00022500"/>
    </source>
</evidence>
<reference evidence="13 14" key="1">
    <citation type="submission" date="2020-08" db="EMBL/GenBank/DDBJ databases">
        <title>Genomic Encyclopedia of Type Strains, Phase IV (KMG-IV): sequencing the most valuable type-strain genomes for metagenomic binning, comparative biology and taxonomic classification.</title>
        <authorList>
            <person name="Goeker M."/>
        </authorList>
    </citation>
    <scope>NUCLEOTIDE SEQUENCE [LARGE SCALE GENOMIC DNA]</scope>
    <source>
        <strain evidence="13 14">DSM 103679</strain>
    </source>
</reference>
<protein>
    <submittedName>
        <fullName evidence="13">Methyl-accepting chemotaxis protein</fullName>
    </submittedName>
</protein>
<feature type="domain" description="HAMP" evidence="12">
    <location>
        <begin position="309"/>
        <end position="363"/>
    </location>
</feature>
<dbReference type="CDD" id="cd18773">
    <property type="entry name" value="PDC1_HK_sensor"/>
    <property type="match status" value="1"/>
</dbReference>
<dbReference type="InterPro" id="IPR004090">
    <property type="entry name" value="Chemotax_Me-accpt_rcpt"/>
</dbReference>
<evidence type="ECO:0000256" key="5">
    <source>
        <dbReference type="ARBA" id="ARBA00022989"/>
    </source>
</evidence>
<dbReference type="SUPFAM" id="SSF58104">
    <property type="entry name" value="Methyl-accepting chemotaxis protein (MCP) signaling domain"/>
    <property type="match status" value="2"/>
</dbReference>
<dbReference type="Pfam" id="PF00672">
    <property type="entry name" value="HAMP"/>
    <property type="match status" value="1"/>
</dbReference>
<evidence type="ECO:0000259" key="11">
    <source>
        <dbReference type="PROSITE" id="PS50111"/>
    </source>
</evidence>
<evidence type="ECO:0000259" key="12">
    <source>
        <dbReference type="PROSITE" id="PS50885"/>
    </source>
</evidence>
<evidence type="ECO:0000313" key="13">
    <source>
        <dbReference type="EMBL" id="MBB5218761.1"/>
    </source>
</evidence>
<dbReference type="GO" id="GO:0005886">
    <property type="term" value="C:plasma membrane"/>
    <property type="evidence" value="ECO:0007669"/>
    <property type="project" value="UniProtKB-SubCell"/>
</dbReference>
<keyword evidence="4 10" id="KW-0812">Transmembrane</keyword>
<comment type="subcellular location">
    <subcellularLocation>
        <location evidence="1">Cell membrane</location>
        <topology evidence="1">Multi-pass membrane protein</topology>
    </subcellularLocation>
</comment>
<evidence type="ECO:0000256" key="1">
    <source>
        <dbReference type="ARBA" id="ARBA00004651"/>
    </source>
</evidence>
<dbReference type="AlphaFoldDB" id="A0A840SH60"/>
<keyword evidence="14" id="KW-1185">Reference proteome</keyword>
<feature type="domain" description="Methyl-accepting transducer" evidence="11">
    <location>
        <begin position="410"/>
        <end position="632"/>
    </location>
</feature>
<dbReference type="Gene3D" id="3.30.450.20">
    <property type="entry name" value="PAS domain"/>
    <property type="match status" value="1"/>
</dbReference>
<dbReference type="Proteomes" id="UP000578697">
    <property type="component" value="Unassembled WGS sequence"/>
</dbReference>
<evidence type="ECO:0000256" key="4">
    <source>
        <dbReference type="ARBA" id="ARBA00022692"/>
    </source>
</evidence>
<comment type="similarity">
    <text evidence="8">Belongs to the methyl-accepting chemotaxis (MCP) protein family.</text>
</comment>
<dbReference type="SMART" id="SM00304">
    <property type="entry name" value="HAMP"/>
    <property type="match status" value="1"/>
</dbReference>
<evidence type="ECO:0000256" key="8">
    <source>
        <dbReference type="ARBA" id="ARBA00029447"/>
    </source>
</evidence>
<feature type="transmembrane region" description="Helical" evidence="10">
    <location>
        <begin position="288"/>
        <end position="310"/>
    </location>
</feature>
<dbReference type="SMART" id="SM00283">
    <property type="entry name" value="MA"/>
    <property type="match status" value="1"/>
</dbReference>
<dbReference type="EMBL" id="JACHFR010000002">
    <property type="protein sequence ID" value="MBB5218761.1"/>
    <property type="molecule type" value="Genomic_DNA"/>
</dbReference>
<comment type="caution">
    <text evidence="13">The sequence shown here is derived from an EMBL/GenBank/DDBJ whole genome shotgun (WGS) entry which is preliminary data.</text>
</comment>
<dbReference type="GO" id="GO:0007165">
    <property type="term" value="P:signal transduction"/>
    <property type="evidence" value="ECO:0007669"/>
    <property type="project" value="UniProtKB-KW"/>
</dbReference>
<proteinExistence type="inferred from homology"/>
<dbReference type="PROSITE" id="PS50111">
    <property type="entry name" value="CHEMOTAXIS_TRANSDUC_2"/>
    <property type="match status" value="1"/>
</dbReference>
<evidence type="ECO:0000256" key="10">
    <source>
        <dbReference type="SAM" id="Phobius"/>
    </source>
</evidence>
<dbReference type="PRINTS" id="PR00260">
    <property type="entry name" value="CHEMTRNSDUCR"/>
</dbReference>
<dbReference type="InterPro" id="IPR003660">
    <property type="entry name" value="HAMP_dom"/>
</dbReference>